<evidence type="ECO:0000313" key="9">
    <source>
        <dbReference type="Proteomes" id="UP000436016"/>
    </source>
</evidence>
<protein>
    <submittedName>
        <fullName evidence="8">EamA family transporter</fullName>
    </submittedName>
</protein>
<dbReference type="Proteomes" id="UP000436016">
    <property type="component" value="Unassembled WGS sequence"/>
</dbReference>
<reference evidence="8 9" key="1">
    <citation type="submission" date="2019-12" db="EMBL/GenBank/DDBJ databases">
        <title>Strain KN286 was isolated from seawater, which was collected from Caroline Seamount in the tropical western Pacific.</title>
        <authorList>
            <person name="Wang Q."/>
        </authorList>
    </citation>
    <scope>NUCLEOTIDE SEQUENCE [LARGE SCALE GENOMIC DNA]</scope>
    <source>
        <strain evidence="8 9">KN286</strain>
    </source>
</reference>
<dbReference type="SUPFAM" id="SSF103481">
    <property type="entry name" value="Multidrug resistance efflux transporter EmrE"/>
    <property type="match status" value="2"/>
</dbReference>
<dbReference type="AlphaFoldDB" id="A0A6B0TSK9"/>
<evidence type="ECO:0000256" key="2">
    <source>
        <dbReference type="ARBA" id="ARBA00009853"/>
    </source>
</evidence>
<evidence type="ECO:0000256" key="6">
    <source>
        <dbReference type="SAM" id="Phobius"/>
    </source>
</evidence>
<dbReference type="EMBL" id="WUWG01000001">
    <property type="protein sequence ID" value="MXU64192.1"/>
    <property type="molecule type" value="Genomic_DNA"/>
</dbReference>
<organism evidence="8 9">
    <name type="scientific">Oceanomicrobium pacificus</name>
    <dbReference type="NCBI Taxonomy" id="2692916"/>
    <lineage>
        <taxon>Bacteria</taxon>
        <taxon>Pseudomonadati</taxon>
        <taxon>Pseudomonadota</taxon>
        <taxon>Alphaproteobacteria</taxon>
        <taxon>Rhodobacterales</taxon>
        <taxon>Paracoccaceae</taxon>
        <taxon>Oceanomicrobium</taxon>
    </lineage>
</organism>
<evidence type="ECO:0000256" key="4">
    <source>
        <dbReference type="ARBA" id="ARBA00022989"/>
    </source>
</evidence>
<keyword evidence="3 6" id="KW-0812">Transmembrane</keyword>
<gene>
    <name evidence="8" type="ORF">GSH16_01935</name>
</gene>
<name>A0A6B0TSK9_9RHOB</name>
<feature type="transmembrane region" description="Helical" evidence="6">
    <location>
        <begin position="131"/>
        <end position="149"/>
    </location>
</feature>
<evidence type="ECO:0000256" key="1">
    <source>
        <dbReference type="ARBA" id="ARBA00004141"/>
    </source>
</evidence>
<feature type="transmembrane region" description="Helical" evidence="6">
    <location>
        <begin position="43"/>
        <end position="61"/>
    </location>
</feature>
<feature type="transmembrane region" description="Helical" evidence="6">
    <location>
        <begin position="272"/>
        <end position="292"/>
    </location>
</feature>
<feature type="transmembrane region" description="Helical" evidence="6">
    <location>
        <begin position="215"/>
        <end position="235"/>
    </location>
</feature>
<feature type="transmembrane region" description="Helical" evidence="6">
    <location>
        <begin position="73"/>
        <end position="95"/>
    </location>
</feature>
<feature type="domain" description="EamA" evidence="7">
    <location>
        <begin position="42"/>
        <end position="175"/>
    </location>
</feature>
<keyword evidence="4 6" id="KW-1133">Transmembrane helix</keyword>
<dbReference type="PANTHER" id="PTHR22911">
    <property type="entry name" value="ACYL-MALONYL CONDENSING ENZYME-RELATED"/>
    <property type="match status" value="1"/>
</dbReference>
<comment type="subcellular location">
    <subcellularLocation>
        <location evidence="1">Membrane</location>
        <topology evidence="1">Multi-pass membrane protein</topology>
    </subcellularLocation>
</comment>
<dbReference type="GO" id="GO:0016020">
    <property type="term" value="C:membrane"/>
    <property type="evidence" value="ECO:0007669"/>
    <property type="project" value="UniProtKB-SubCell"/>
</dbReference>
<comment type="similarity">
    <text evidence="2">Belongs to the drug/metabolite transporter (DMT) superfamily. 10 TMS drug/metabolite exporter (DME) (TC 2.A.7.3) family.</text>
</comment>
<dbReference type="InterPro" id="IPR000620">
    <property type="entry name" value="EamA_dom"/>
</dbReference>
<evidence type="ECO:0000256" key="5">
    <source>
        <dbReference type="ARBA" id="ARBA00023136"/>
    </source>
</evidence>
<accession>A0A6B0TSK9</accession>
<feature type="transmembrane region" description="Helical" evidence="6">
    <location>
        <begin position="298"/>
        <end position="315"/>
    </location>
</feature>
<comment type="caution">
    <text evidence="8">The sequence shown here is derived from an EMBL/GenBank/DDBJ whole genome shotgun (WGS) entry which is preliminary data.</text>
</comment>
<sequence>MTRVPPSPRLPDGGPLIEPVDVAIGPAAAGAAGAATERNNLRAMLWLLLSVVASSAMTVAVRGLSDTIDSRMIVLLRAGATLALILMALPLLPGIRARLRVTRPGLHLLRGLLIGLSTHLGFYTLSVLPLATATVLFFTAPIFATLLAMPVHGERVGPVRLSAVAAGFLGAVVILRPGVDGLDPCMIAALGSSVLFAGALTLSRGVAAVDGAVSAFASSVLVTFLLSVPLAWGVYDLPGTSLAWLVLAILVIAGGMRGYADIRAYQMGEAAVLAPVAFLRLVVVAAAGFIFFGEVPDGPTLVGAAIIVTATLVITHRESRAGRRKAKTPD</sequence>
<evidence type="ECO:0000313" key="8">
    <source>
        <dbReference type="EMBL" id="MXU64192.1"/>
    </source>
</evidence>
<evidence type="ECO:0000259" key="7">
    <source>
        <dbReference type="Pfam" id="PF00892"/>
    </source>
</evidence>
<dbReference type="InterPro" id="IPR037185">
    <property type="entry name" value="EmrE-like"/>
</dbReference>
<proteinExistence type="inferred from homology"/>
<dbReference type="PANTHER" id="PTHR22911:SF6">
    <property type="entry name" value="SOLUTE CARRIER FAMILY 35 MEMBER G1"/>
    <property type="match status" value="1"/>
</dbReference>
<feature type="transmembrane region" description="Helical" evidence="6">
    <location>
        <begin position="161"/>
        <end position="179"/>
    </location>
</feature>
<keyword evidence="9" id="KW-1185">Reference proteome</keyword>
<keyword evidence="5 6" id="KW-0472">Membrane</keyword>
<dbReference type="Pfam" id="PF00892">
    <property type="entry name" value="EamA"/>
    <property type="match status" value="1"/>
</dbReference>
<feature type="transmembrane region" description="Helical" evidence="6">
    <location>
        <begin position="107"/>
        <end position="125"/>
    </location>
</feature>
<evidence type="ECO:0000256" key="3">
    <source>
        <dbReference type="ARBA" id="ARBA00022692"/>
    </source>
</evidence>
<dbReference type="RefSeq" id="WP_160851336.1">
    <property type="nucleotide sequence ID" value="NZ_WUWG01000001.1"/>
</dbReference>
<feature type="transmembrane region" description="Helical" evidence="6">
    <location>
        <begin position="241"/>
        <end position="260"/>
    </location>
</feature>
<feature type="transmembrane region" description="Helical" evidence="6">
    <location>
        <begin position="185"/>
        <end position="203"/>
    </location>
</feature>